<dbReference type="GO" id="GO:0050660">
    <property type="term" value="F:flavin adenine dinucleotide binding"/>
    <property type="evidence" value="ECO:0007669"/>
    <property type="project" value="InterPro"/>
</dbReference>
<dbReference type="SUPFAM" id="SSF51905">
    <property type="entry name" value="FAD/NAD(P)-binding domain"/>
    <property type="match status" value="1"/>
</dbReference>
<keyword evidence="9" id="KW-1185">Reference proteome</keyword>
<dbReference type="InterPro" id="IPR020946">
    <property type="entry name" value="Flavin_mOase-like"/>
</dbReference>
<keyword evidence="6" id="KW-0560">Oxidoreductase</keyword>
<evidence type="ECO:0000256" key="6">
    <source>
        <dbReference type="ARBA" id="ARBA00023002"/>
    </source>
</evidence>
<gene>
    <name evidence="8" type="ORF">G5C33_10415</name>
</gene>
<proteinExistence type="inferred from homology"/>
<dbReference type="InterPro" id="IPR051820">
    <property type="entry name" value="FAD-binding_MO"/>
</dbReference>
<dbReference type="Proteomes" id="UP000501568">
    <property type="component" value="Chromosome"/>
</dbReference>
<comment type="similarity">
    <text evidence="2">Belongs to the FAD-binding monooxygenase family.</text>
</comment>
<comment type="cofactor">
    <cofactor evidence="1">
        <name>FAD</name>
        <dbReference type="ChEBI" id="CHEBI:57692"/>
    </cofactor>
</comment>
<evidence type="ECO:0000313" key="9">
    <source>
        <dbReference type="Proteomes" id="UP000501568"/>
    </source>
</evidence>
<evidence type="ECO:0000256" key="2">
    <source>
        <dbReference type="ARBA" id="ARBA00010139"/>
    </source>
</evidence>
<dbReference type="Gene3D" id="3.50.50.60">
    <property type="entry name" value="FAD/NAD(P)-binding domain"/>
    <property type="match status" value="2"/>
</dbReference>
<dbReference type="PANTHER" id="PTHR43872:SF1">
    <property type="entry name" value="MONOOXYGENASE, PUTATIVE (AFU_ORTHOLOGUE AFUA_8G02570)-RELATED"/>
    <property type="match status" value="1"/>
</dbReference>
<dbReference type="AlphaFoldDB" id="A0A6G6YAG0"/>
<protein>
    <submittedName>
        <fullName evidence="8">NAD(P)/FAD-dependent oxidoreductase</fullName>
    </submittedName>
</protein>
<dbReference type="GO" id="GO:0050661">
    <property type="term" value="F:NADP binding"/>
    <property type="evidence" value="ECO:0007669"/>
    <property type="project" value="InterPro"/>
</dbReference>
<evidence type="ECO:0000256" key="3">
    <source>
        <dbReference type="ARBA" id="ARBA00022630"/>
    </source>
</evidence>
<sequence length="475" mass="53216">MVGAGISGIGAGFHLQDKCPGRSYAILEARDAVGGTWDLFRYPGVRSDSDMHTLGYGFRPWRGAKAIADGASILQYLKDTAREFGIDKHIRTGERVVRADWSTREALWHVTVDRSDGETRHYCCRFLFLCTGYYRYDRGYMPDFPGREDFGGQIVHPQFWTEDIDWAGKRVVVIGSGATAVTLVPALAEKAAHVTMLQRSPSYMIARPSRDGFSDKLHRILPERLASGLVRWKNVLLQQFFFNLARKRPEKVKAHLIGLVQEQLGSEYDTATHFTPRYNPWDERLCLVSDADLFQALRSGAASIVTGTIDRFTREGIRLAAGEVVEADLVVSATGLEMQLASDMEISVDGAQVRLSDSVAYKGMMYSDVPNFASSFGYTNASWTLKVDLTCAYVCRLLNAMKARGMRQVTPRLAEPVGEEPLLDFSSGYIQRGLSQFPRQGDREPWRVNQSYLRDVIGLRYGGIDREMEFSNPAS</sequence>
<organism evidence="8 9">
    <name type="scientific">Stakelama tenebrarum</name>
    <dbReference type="NCBI Taxonomy" id="2711215"/>
    <lineage>
        <taxon>Bacteria</taxon>
        <taxon>Pseudomonadati</taxon>
        <taxon>Pseudomonadota</taxon>
        <taxon>Alphaproteobacteria</taxon>
        <taxon>Sphingomonadales</taxon>
        <taxon>Sphingomonadaceae</taxon>
        <taxon>Stakelama</taxon>
    </lineage>
</organism>
<evidence type="ECO:0000256" key="5">
    <source>
        <dbReference type="ARBA" id="ARBA00022857"/>
    </source>
</evidence>
<evidence type="ECO:0000256" key="4">
    <source>
        <dbReference type="ARBA" id="ARBA00022827"/>
    </source>
</evidence>
<evidence type="ECO:0000313" key="8">
    <source>
        <dbReference type="EMBL" id="QIG81890.1"/>
    </source>
</evidence>
<keyword evidence="3" id="KW-0285">Flavoprotein</keyword>
<dbReference type="Pfam" id="PF00743">
    <property type="entry name" value="FMO-like"/>
    <property type="match status" value="1"/>
</dbReference>
<keyword evidence="4" id="KW-0274">FAD</keyword>
<keyword evidence="5" id="KW-0521">NADP</keyword>
<name>A0A6G6YAG0_9SPHN</name>
<accession>A0A6G6YAG0</accession>
<dbReference type="EMBL" id="CP049109">
    <property type="protein sequence ID" value="QIG81890.1"/>
    <property type="molecule type" value="Genomic_DNA"/>
</dbReference>
<dbReference type="KEGG" id="spzr:G5C33_10415"/>
<reference evidence="8 9" key="1">
    <citation type="submission" date="2020-02" db="EMBL/GenBank/DDBJ databases">
        <authorList>
            <person name="Zheng R.K."/>
            <person name="Sun C.M."/>
        </authorList>
    </citation>
    <scope>NUCLEOTIDE SEQUENCE [LARGE SCALE GENOMIC DNA]</scope>
    <source>
        <strain evidence="9">zrk23</strain>
    </source>
</reference>
<dbReference type="InterPro" id="IPR036188">
    <property type="entry name" value="FAD/NAD-bd_sf"/>
</dbReference>
<evidence type="ECO:0000256" key="7">
    <source>
        <dbReference type="ARBA" id="ARBA00023033"/>
    </source>
</evidence>
<dbReference type="FunFam" id="3.50.50.60:FF:000228">
    <property type="entry name" value="FAD-containing monooxygenase EthA"/>
    <property type="match status" value="1"/>
</dbReference>
<evidence type="ECO:0000256" key="1">
    <source>
        <dbReference type="ARBA" id="ARBA00001974"/>
    </source>
</evidence>
<dbReference type="GO" id="GO:0004499">
    <property type="term" value="F:N,N-dimethylaniline monooxygenase activity"/>
    <property type="evidence" value="ECO:0007669"/>
    <property type="project" value="InterPro"/>
</dbReference>
<keyword evidence="7" id="KW-0503">Monooxygenase</keyword>
<dbReference type="Pfam" id="PF13450">
    <property type="entry name" value="NAD_binding_8"/>
    <property type="match status" value="1"/>
</dbReference>
<dbReference type="PANTHER" id="PTHR43872">
    <property type="entry name" value="MONOOXYGENASE, PUTATIVE (AFU_ORTHOLOGUE AFUA_8G02570)-RELATED"/>
    <property type="match status" value="1"/>
</dbReference>